<dbReference type="InterPro" id="IPR029058">
    <property type="entry name" value="AB_hydrolase_fold"/>
</dbReference>
<evidence type="ECO:0000313" key="5">
    <source>
        <dbReference type="Proteomes" id="UP000197424"/>
    </source>
</evidence>
<dbReference type="SUPFAM" id="SSF53474">
    <property type="entry name" value="alpha/beta-Hydrolases"/>
    <property type="match status" value="1"/>
</dbReference>
<keyword evidence="4" id="KW-0378">Hydrolase</keyword>
<dbReference type="GO" id="GO:0034338">
    <property type="term" value="F:short-chain carboxylesterase activity"/>
    <property type="evidence" value="ECO:0007669"/>
    <property type="project" value="TreeGrafter"/>
</dbReference>
<name>A0A248LIF1_9NEIS</name>
<feature type="active site" description="Charge relay system" evidence="2">
    <location>
        <position position="292"/>
    </location>
</feature>
<dbReference type="Proteomes" id="UP000197424">
    <property type="component" value="Chromosome"/>
</dbReference>
<dbReference type="InterPro" id="IPR050960">
    <property type="entry name" value="AB_hydrolase_4_sf"/>
</dbReference>
<dbReference type="Gene3D" id="3.40.50.1820">
    <property type="entry name" value="alpha/beta hydrolase"/>
    <property type="match status" value="1"/>
</dbReference>
<reference evidence="5" key="1">
    <citation type="submission" date="2017-06" db="EMBL/GenBank/DDBJ databases">
        <title>Whole genome sequence of Laribacter hongkongensis LHGZ1.</title>
        <authorList>
            <person name="Chen D."/>
            <person name="Wu H."/>
            <person name="Chen J."/>
        </authorList>
    </citation>
    <scope>NUCLEOTIDE SEQUENCE [LARGE SCALE GENOMIC DNA]</scope>
    <source>
        <strain evidence="5">LHGZ1</strain>
    </source>
</reference>
<feature type="active site" description="Charge relay system" evidence="2">
    <location>
        <position position="138"/>
    </location>
</feature>
<dbReference type="EMBL" id="CP022115">
    <property type="protein sequence ID" value="ASJ24537.1"/>
    <property type="molecule type" value="Genomic_DNA"/>
</dbReference>
<dbReference type="AlphaFoldDB" id="A0A248LIF1"/>
<evidence type="ECO:0000259" key="3">
    <source>
        <dbReference type="Pfam" id="PF00561"/>
    </source>
</evidence>
<dbReference type="Pfam" id="PF00561">
    <property type="entry name" value="Abhydrolase_1"/>
    <property type="match status" value="1"/>
</dbReference>
<evidence type="ECO:0000313" key="4">
    <source>
        <dbReference type="EMBL" id="ASJ24537.1"/>
    </source>
</evidence>
<dbReference type="InterPro" id="IPR012020">
    <property type="entry name" value="ABHD4"/>
</dbReference>
<evidence type="ECO:0000256" key="1">
    <source>
        <dbReference type="ARBA" id="ARBA00010884"/>
    </source>
</evidence>
<accession>A0A248LIF1</accession>
<feature type="active site" description="Charge relay system" evidence="2">
    <location>
        <position position="264"/>
    </location>
</feature>
<dbReference type="InterPro" id="IPR000073">
    <property type="entry name" value="AB_hydrolase_1"/>
</dbReference>
<protein>
    <submittedName>
        <fullName evidence="4">Alpha/beta hydrolase</fullName>
    </submittedName>
</protein>
<comment type="similarity">
    <text evidence="1">Belongs to the AB hydrolase superfamily. AB hydrolase 4 family.</text>
</comment>
<feature type="domain" description="AB hydrolase-1" evidence="3">
    <location>
        <begin position="60"/>
        <end position="299"/>
    </location>
</feature>
<dbReference type="PANTHER" id="PTHR10794:SF94">
    <property type="entry name" value="ESTERASE YHET-RELATED"/>
    <property type="match status" value="1"/>
</dbReference>
<gene>
    <name evidence="4" type="ORF">LHGZ1_1706</name>
</gene>
<proteinExistence type="inferred from homology"/>
<dbReference type="GO" id="GO:0047372">
    <property type="term" value="F:monoacylglycerol lipase activity"/>
    <property type="evidence" value="ECO:0007669"/>
    <property type="project" value="TreeGrafter"/>
</dbReference>
<dbReference type="OrthoDB" id="332676at2"/>
<dbReference type="PIRSF" id="PIRSF005211">
    <property type="entry name" value="Ab_hydro_YheT"/>
    <property type="match status" value="1"/>
</dbReference>
<dbReference type="PANTHER" id="PTHR10794">
    <property type="entry name" value="ABHYDROLASE DOMAIN-CONTAINING PROTEIN"/>
    <property type="match status" value="1"/>
</dbReference>
<evidence type="ECO:0000256" key="2">
    <source>
        <dbReference type="PIRSR" id="PIRSR005211-1"/>
    </source>
</evidence>
<dbReference type="RefSeq" id="WP_088860798.1">
    <property type="nucleotide sequence ID" value="NZ_CP022115.1"/>
</dbReference>
<sequence>MPAPSAYRPPRWLPEGHSQTIWPALLFRRAPPAYRRECWPTPDGGIIALDFIDAPQPDAPLVVLFHGLEGSSHSHYAIALMQALRQCGWHGVVPHFRGCGGMDNPLPRAYHAGDSAEVAWILETLAGRYRTLYAAGVSLGGNMLLKHLGEAGDRAVVKAAAGISVPVDMVAASENLDRGLSRLIYTGMFLKTLKAASRATLARHPGLFDRDRMEASRTFGEFDDTVTAPLHGFAGARDYWTRASCKPWLRDIACPTLLLNARNDPFLPQQALPCQQEVSRQVTREFPDGGGHVGFISGPFPGNIDWLPARLLAFFAAHSRPDPH</sequence>
<organism evidence="4 5">
    <name type="scientific">Laribacter hongkongensis</name>
    <dbReference type="NCBI Taxonomy" id="168471"/>
    <lineage>
        <taxon>Bacteria</taxon>
        <taxon>Pseudomonadati</taxon>
        <taxon>Pseudomonadota</taxon>
        <taxon>Betaproteobacteria</taxon>
        <taxon>Neisseriales</taxon>
        <taxon>Aquaspirillaceae</taxon>
        <taxon>Laribacter</taxon>
    </lineage>
</organism>